<dbReference type="PANTHER" id="PTHR37953:SF1">
    <property type="entry name" value="UPF0127 PROTEIN MJ1496"/>
    <property type="match status" value="1"/>
</dbReference>
<dbReference type="OrthoDB" id="5526466at2"/>
<dbReference type="PROSITE" id="PS51257">
    <property type="entry name" value="PROKAR_LIPOPROTEIN"/>
    <property type="match status" value="1"/>
</dbReference>
<evidence type="ECO:0000313" key="1">
    <source>
        <dbReference type="EMBL" id="SEA25562.1"/>
    </source>
</evidence>
<dbReference type="PANTHER" id="PTHR37953">
    <property type="entry name" value="UPF0127 PROTEIN MJ1496"/>
    <property type="match status" value="1"/>
</dbReference>
<dbReference type="InterPro" id="IPR038695">
    <property type="entry name" value="Saro_0823-like_sf"/>
</dbReference>
<organism evidence="1 2">
    <name type="scientific">Bizionia paragorgiae</name>
    <dbReference type="NCBI Taxonomy" id="283786"/>
    <lineage>
        <taxon>Bacteria</taxon>
        <taxon>Pseudomonadati</taxon>
        <taxon>Bacteroidota</taxon>
        <taxon>Flavobacteriia</taxon>
        <taxon>Flavobacteriales</taxon>
        <taxon>Flavobacteriaceae</taxon>
        <taxon>Bizionia</taxon>
    </lineage>
</organism>
<proteinExistence type="predicted"/>
<protein>
    <recommendedName>
        <fullName evidence="3">DUF192 domain-containing protein</fullName>
    </recommendedName>
</protein>
<dbReference type="AlphaFoldDB" id="A0A1H3ZQK7"/>
<dbReference type="Proteomes" id="UP000198846">
    <property type="component" value="Unassembled WGS sequence"/>
</dbReference>
<name>A0A1H3ZQK7_BIZPA</name>
<evidence type="ECO:0008006" key="3">
    <source>
        <dbReference type="Google" id="ProtNLM"/>
    </source>
</evidence>
<keyword evidence="2" id="KW-1185">Reference proteome</keyword>
<dbReference type="Gene3D" id="2.60.120.1140">
    <property type="entry name" value="Protein of unknown function DUF192"/>
    <property type="match status" value="1"/>
</dbReference>
<gene>
    <name evidence="1" type="ORF">SAMN04487990_1095</name>
</gene>
<accession>A0A1H3ZQK7</accession>
<dbReference type="RefSeq" id="WP_092133766.1">
    <property type="nucleotide sequence ID" value="NZ_FNQK01000009.1"/>
</dbReference>
<dbReference type="EMBL" id="FNQK01000009">
    <property type="protein sequence ID" value="SEA25562.1"/>
    <property type="molecule type" value="Genomic_DNA"/>
</dbReference>
<evidence type="ECO:0000313" key="2">
    <source>
        <dbReference type="Proteomes" id="UP000198846"/>
    </source>
</evidence>
<sequence>MKVYSMYILLLSMCVTLLTTSCKEEKQVIKQVEVPFTKEGELSLLKKGTDSLIQRLDIELATSQTERDLGLMYRNELKDHQGMLFVFPNSAPRGFYMRNTYIPLDIIFLDENSTIISMQKDAKPMDESSLPSNGSAQYVLEINAGLSKKWNLEVGDTIDFFAL</sequence>
<dbReference type="InterPro" id="IPR003795">
    <property type="entry name" value="DUF192"/>
</dbReference>
<dbReference type="Pfam" id="PF02643">
    <property type="entry name" value="DUF192"/>
    <property type="match status" value="1"/>
</dbReference>
<reference evidence="1 2" key="1">
    <citation type="submission" date="2016-10" db="EMBL/GenBank/DDBJ databases">
        <authorList>
            <person name="de Groot N.N."/>
        </authorList>
    </citation>
    <scope>NUCLEOTIDE SEQUENCE [LARGE SCALE GENOMIC DNA]</scope>
    <source>
        <strain evidence="1 2">DSM 23842</strain>
    </source>
</reference>